<gene>
    <name evidence="2" type="ORF">CORC01_05894</name>
</gene>
<dbReference type="AlphaFoldDB" id="A0A1G4BBT7"/>
<dbReference type="Proteomes" id="UP000176998">
    <property type="component" value="Unassembled WGS sequence"/>
</dbReference>
<keyword evidence="1" id="KW-0472">Membrane</keyword>
<evidence type="ECO:0000256" key="1">
    <source>
        <dbReference type="SAM" id="Phobius"/>
    </source>
</evidence>
<keyword evidence="3" id="KW-1185">Reference proteome</keyword>
<keyword evidence="1" id="KW-1133">Transmembrane helix</keyword>
<feature type="transmembrane region" description="Helical" evidence="1">
    <location>
        <begin position="98"/>
        <end position="119"/>
    </location>
</feature>
<feature type="non-terminal residue" evidence="2">
    <location>
        <position position="1"/>
    </location>
</feature>
<protein>
    <submittedName>
        <fullName evidence="2">Uncharacterized protein</fullName>
    </submittedName>
</protein>
<dbReference type="RefSeq" id="XP_022475954.1">
    <property type="nucleotide sequence ID" value="XM_022617536.1"/>
</dbReference>
<proteinExistence type="predicted"/>
<keyword evidence="1" id="KW-0812">Transmembrane</keyword>
<reference evidence="2 3" key="1">
    <citation type="submission" date="2016-09" db="EMBL/GenBank/DDBJ databases">
        <authorList>
            <person name="Capua I."/>
            <person name="De Benedictis P."/>
            <person name="Joannis T."/>
            <person name="Lombin L.H."/>
            <person name="Cattoli G."/>
        </authorList>
    </citation>
    <scope>NUCLEOTIDE SEQUENCE [LARGE SCALE GENOMIC DNA]</scope>
    <source>
        <strain evidence="2 3">IMI 309357</strain>
    </source>
</reference>
<dbReference type="GeneID" id="34559046"/>
<accession>A0A1G4BBT7</accession>
<organism evidence="2 3">
    <name type="scientific">Colletotrichum orchidophilum</name>
    <dbReference type="NCBI Taxonomy" id="1209926"/>
    <lineage>
        <taxon>Eukaryota</taxon>
        <taxon>Fungi</taxon>
        <taxon>Dikarya</taxon>
        <taxon>Ascomycota</taxon>
        <taxon>Pezizomycotina</taxon>
        <taxon>Sordariomycetes</taxon>
        <taxon>Hypocreomycetidae</taxon>
        <taxon>Glomerellales</taxon>
        <taxon>Glomerellaceae</taxon>
        <taxon>Colletotrichum</taxon>
    </lineage>
</organism>
<sequence>PLPPVFLFPSTHHRLLNRVPTYSSRASGQVVYGSDQYCAKVQSQLTVLALCTTISEARVPRQTQALAGASSKFPRLPLEIRKEHGCLYLPGLLLSRGLYPSLLLSCAVLGCLRNLFFLLRVQMKISFSFGISYHLSPPTFLFSLQCTLPLLPLRHQSVACSLAARRTLTRPKFHHRESIPKTGHTQARIRQILCYLSP</sequence>
<name>A0A1G4BBT7_9PEZI</name>
<evidence type="ECO:0000313" key="3">
    <source>
        <dbReference type="Proteomes" id="UP000176998"/>
    </source>
</evidence>
<dbReference type="EMBL" id="MJBS01000042">
    <property type="protein sequence ID" value="OHE98805.1"/>
    <property type="molecule type" value="Genomic_DNA"/>
</dbReference>
<comment type="caution">
    <text evidence="2">The sequence shown here is derived from an EMBL/GenBank/DDBJ whole genome shotgun (WGS) entry which is preliminary data.</text>
</comment>
<evidence type="ECO:0000313" key="2">
    <source>
        <dbReference type="EMBL" id="OHE98805.1"/>
    </source>
</evidence>